<dbReference type="STRING" id="5865.A7ANQ9"/>
<dbReference type="InParanoid" id="A7ANQ9"/>
<dbReference type="PANTHER" id="PTHR23148:SF0">
    <property type="entry name" value="SERINE_ARGININE REPETITIVE MATRIX PROTEIN 1"/>
    <property type="match status" value="1"/>
</dbReference>
<dbReference type="SMART" id="SM00311">
    <property type="entry name" value="PWI"/>
    <property type="match status" value="1"/>
</dbReference>
<dbReference type="OMA" id="QFVKELW"/>
<dbReference type="InterPro" id="IPR052225">
    <property type="entry name" value="Ser/Arg_repetitive_matrix"/>
</dbReference>
<keyword evidence="1" id="KW-0507">mRNA processing</keyword>
<evidence type="ECO:0000256" key="1">
    <source>
        <dbReference type="ARBA" id="ARBA00022664"/>
    </source>
</evidence>
<comment type="caution">
    <text evidence="4">The sequence shown here is derived from an EMBL/GenBank/DDBJ whole genome shotgun (WGS) entry which is preliminary data.</text>
</comment>
<dbReference type="Gene3D" id="1.20.1390.10">
    <property type="entry name" value="PWI domain"/>
    <property type="match status" value="1"/>
</dbReference>
<feature type="domain" description="PWI" evidence="3">
    <location>
        <begin position="29"/>
        <end position="150"/>
    </location>
</feature>
<reference evidence="4 5" key="1">
    <citation type="journal article" date="2007" name="PLoS Pathog.">
        <title>Genome sequence of Babesia bovis and comparative analysis of apicomplexan hemoprotozoa.</title>
        <authorList>
            <person name="Brayton K.A."/>
            <person name="Lau A.O.T."/>
            <person name="Herndon D.R."/>
            <person name="Hannick L."/>
            <person name="Kappmeyer L.S."/>
            <person name="Berens S.J."/>
            <person name="Bidwell S.L."/>
            <person name="Brown W.C."/>
            <person name="Crabtree J."/>
            <person name="Fadrosh D."/>
            <person name="Feldblum T."/>
            <person name="Forberger H.A."/>
            <person name="Haas B.J."/>
            <person name="Howell J.M."/>
            <person name="Khouri H."/>
            <person name="Koo H."/>
            <person name="Mann D.J."/>
            <person name="Norimine J."/>
            <person name="Paulsen I.T."/>
            <person name="Radune D."/>
            <person name="Ren Q."/>
            <person name="Smith R.K. Jr."/>
            <person name="Suarez C.E."/>
            <person name="White O."/>
            <person name="Wortman J.R."/>
            <person name="Knowles D.P. Jr."/>
            <person name="McElwain T.F."/>
            <person name="Nene V.M."/>
        </authorList>
    </citation>
    <scope>NUCLEOTIDE SEQUENCE [LARGE SCALE GENOMIC DNA]</scope>
    <source>
        <strain evidence="4">T2Bo</strain>
    </source>
</reference>
<dbReference type="PANTHER" id="PTHR23148">
    <property type="entry name" value="SERINE/ARGININE REGULATED NUCLEAR MATRIX PROTEIN"/>
    <property type="match status" value="1"/>
</dbReference>
<feature type="region of interest" description="Disordered" evidence="2">
    <location>
        <begin position="155"/>
        <end position="374"/>
    </location>
</feature>
<evidence type="ECO:0000313" key="4">
    <source>
        <dbReference type="EMBL" id="EDO08193.1"/>
    </source>
</evidence>
<dbReference type="InterPro" id="IPR002483">
    <property type="entry name" value="PWI_dom"/>
</dbReference>
<gene>
    <name evidence="4" type="ORF">BBOV_III006320</name>
</gene>
<evidence type="ECO:0000256" key="2">
    <source>
        <dbReference type="SAM" id="MobiDB-lite"/>
    </source>
</evidence>
<dbReference type="eggNOG" id="KOG2146">
    <property type="taxonomic scope" value="Eukaryota"/>
</dbReference>
<dbReference type="AlphaFoldDB" id="A7ANQ9"/>
<accession>A7ANQ9</accession>
<dbReference type="GO" id="GO:0048024">
    <property type="term" value="P:regulation of mRNA splicing, via spliceosome"/>
    <property type="evidence" value="ECO:0007669"/>
    <property type="project" value="TreeGrafter"/>
</dbReference>
<sequence length="374" mass="43355">MMHGSRFSRDHGDLKTPFLAGKERELLESKKWPACFSQSVDITKVQIDAFKPWISRRVTELMGVEDEIVVEYCLSQLKFFGETDAKANAENAGDGGKVLNEKPYLDPKKLQINLTGFMAKNARVFVKELWDLLLAAQDSEHGMPQSFIDEKKRELAANQQRRHERVSSPPPVEPSGTRADLAHDHSGERDASPKVEHHPREASRSRAWYETRKYDNSRRQGYRGTRRAGSYRDRGYTRRRRRSYSSSRSRSSSASYRRTLRRRSVSRTLSSSTSHRSVSSRSYSGDRRSPHPRRSYSSHSSTSSPHSSRSVYSSRSSYSSIDSRRKRSVSYSRDRRRDDGRRGRRRPRSYSSSDYSRSPSRRRRDRRSRSTDSR</sequence>
<dbReference type="InterPro" id="IPR036483">
    <property type="entry name" value="PWI_dom_sf"/>
</dbReference>
<dbReference type="GO" id="GO:0006397">
    <property type="term" value="P:mRNA processing"/>
    <property type="evidence" value="ECO:0007669"/>
    <property type="project" value="UniProtKB-KW"/>
</dbReference>
<dbReference type="GeneID" id="5480012"/>
<feature type="compositionally biased region" description="Low complexity" evidence="2">
    <location>
        <begin position="297"/>
        <end position="321"/>
    </location>
</feature>
<name>A7ANQ9_BABBO</name>
<keyword evidence="5" id="KW-1185">Reference proteome</keyword>
<dbReference type="SUPFAM" id="SSF101233">
    <property type="entry name" value="PWI domain"/>
    <property type="match status" value="1"/>
</dbReference>
<evidence type="ECO:0000313" key="5">
    <source>
        <dbReference type="Proteomes" id="UP000002173"/>
    </source>
</evidence>
<dbReference type="PROSITE" id="PS51025">
    <property type="entry name" value="PWI"/>
    <property type="match status" value="1"/>
</dbReference>
<feature type="compositionally biased region" description="Low complexity" evidence="2">
    <location>
        <begin position="266"/>
        <end position="283"/>
    </location>
</feature>
<dbReference type="GO" id="GO:0005681">
    <property type="term" value="C:spliceosomal complex"/>
    <property type="evidence" value="ECO:0007669"/>
    <property type="project" value="TreeGrafter"/>
</dbReference>
<protein>
    <submittedName>
        <fullName evidence="4">PWI domain containing protein</fullName>
    </submittedName>
</protein>
<organism evidence="4 5">
    <name type="scientific">Babesia bovis</name>
    <dbReference type="NCBI Taxonomy" id="5865"/>
    <lineage>
        <taxon>Eukaryota</taxon>
        <taxon>Sar</taxon>
        <taxon>Alveolata</taxon>
        <taxon>Apicomplexa</taxon>
        <taxon>Aconoidasida</taxon>
        <taxon>Piroplasmida</taxon>
        <taxon>Babesiidae</taxon>
        <taxon>Babesia</taxon>
    </lineage>
</organism>
<feature type="compositionally biased region" description="Low complexity" evidence="2">
    <location>
        <begin position="244"/>
        <end position="257"/>
    </location>
</feature>
<feature type="compositionally biased region" description="Low complexity" evidence="2">
    <location>
        <begin position="349"/>
        <end position="358"/>
    </location>
</feature>
<feature type="compositionally biased region" description="Basic and acidic residues" evidence="2">
    <location>
        <begin position="180"/>
        <end position="218"/>
    </location>
</feature>
<dbReference type="Pfam" id="PF01480">
    <property type="entry name" value="PWI"/>
    <property type="match status" value="1"/>
</dbReference>
<dbReference type="RefSeq" id="XP_001611761.1">
    <property type="nucleotide sequence ID" value="XM_001611711.1"/>
</dbReference>
<dbReference type="KEGG" id="bbo:BBOV_III006320"/>
<proteinExistence type="predicted"/>
<feature type="compositionally biased region" description="Basic and acidic residues" evidence="2">
    <location>
        <begin position="332"/>
        <end position="341"/>
    </location>
</feature>
<evidence type="ECO:0000259" key="3">
    <source>
        <dbReference type="PROSITE" id="PS51025"/>
    </source>
</evidence>
<dbReference type="EMBL" id="AAXT01000001">
    <property type="protein sequence ID" value="EDO08193.1"/>
    <property type="molecule type" value="Genomic_DNA"/>
</dbReference>
<dbReference type="GO" id="GO:0003723">
    <property type="term" value="F:RNA binding"/>
    <property type="evidence" value="ECO:0007669"/>
    <property type="project" value="TreeGrafter"/>
</dbReference>
<reference evidence="5" key="2">
    <citation type="journal article" date="2020" name="Data Brief">
        <title>Transcriptome dataset of Babesia bovis life stages within vertebrate and invertebrate hosts.</title>
        <authorList>
            <person name="Ueti M.W."/>
            <person name="Johnson W.C."/>
            <person name="Kappmeyer L.S."/>
            <person name="Herndon D.R."/>
            <person name="Mousel M.R."/>
            <person name="Reif K.E."/>
            <person name="Taus N.S."/>
            <person name="Ifeonu O.O."/>
            <person name="Silva J.C."/>
            <person name="Suarez C.E."/>
            <person name="Brayton K.A."/>
        </authorList>
    </citation>
    <scope>NUCLEOTIDE SEQUENCE [LARGE SCALE GENOMIC DNA]</scope>
</reference>
<dbReference type="Proteomes" id="UP000002173">
    <property type="component" value="Unassembled WGS sequence"/>
</dbReference>
<reference evidence="5" key="3">
    <citation type="journal article" date="2021" name="Int. J. Parasitol.">
        <title>Comparative analysis of gene expression between Babesia bovis blood stages and kinetes allowed by improved genome annotation.</title>
        <authorList>
            <person name="Ueti M.W."/>
            <person name="Johnson W.C."/>
            <person name="Kappmeyer L.S."/>
            <person name="Herndon D.R."/>
            <person name="Mousel M.R."/>
            <person name="Reif K.E."/>
            <person name="Taus N.S."/>
            <person name="Ifeonu O.O."/>
            <person name="Silva J.C."/>
            <person name="Suarez C.E."/>
            <person name="Brayton K.A."/>
        </authorList>
    </citation>
    <scope>NUCLEOTIDE SEQUENCE [LARGE SCALE GENOMIC DNA]</scope>
</reference>
<dbReference type="VEuPathDB" id="PiroplasmaDB:BBOV_III006320"/>